<dbReference type="EMBL" id="KV784355">
    <property type="protein sequence ID" value="OEU19298.1"/>
    <property type="molecule type" value="Genomic_DNA"/>
</dbReference>
<sequence length="269" mass="29705">MMMVDHTRYADSSNTKNINPYDQRQRTYYGMEQVLQDQMVRESILGTRLPQLRNYLQKVRIDKSLVGGAHNNMAAGRGLFAALPLQKGDLITCYPADGLIFTPIPPLAVLSEEEDFTGYNEMLLWGDHVAAASNNTLQLAQSFSHDYQRLKSYCIDGSSNNGNSLYSSASYSVIGLPFLDDNPAYMGHFANDGAAIINNGTKQIKRTATTTTTTETIIRQYVTKSEALVNAEHTSIADGYHIATVATRNIALGEEILVSYGAAYWIGQQ</sequence>
<organism evidence="2 3">
    <name type="scientific">Fragilariopsis cylindrus CCMP1102</name>
    <dbReference type="NCBI Taxonomy" id="635003"/>
    <lineage>
        <taxon>Eukaryota</taxon>
        <taxon>Sar</taxon>
        <taxon>Stramenopiles</taxon>
        <taxon>Ochrophyta</taxon>
        <taxon>Bacillariophyta</taxon>
        <taxon>Bacillariophyceae</taxon>
        <taxon>Bacillariophycidae</taxon>
        <taxon>Bacillariales</taxon>
        <taxon>Bacillariaceae</taxon>
        <taxon>Fragilariopsis</taxon>
    </lineage>
</organism>
<reference evidence="2 3" key="1">
    <citation type="submission" date="2016-09" db="EMBL/GenBank/DDBJ databases">
        <title>Extensive genetic diversity and differential bi-allelic expression allows diatom success in the polar Southern Ocean.</title>
        <authorList>
            <consortium name="DOE Joint Genome Institute"/>
            <person name="Mock T."/>
            <person name="Otillar R.P."/>
            <person name="Strauss J."/>
            <person name="Dupont C."/>
            <person name="Frickenhaus S."/>
            <person name="Maumus F."/>
            <person name="Mcmullan M."/>
            <person name="Sanges R."/>
            <person name="Schmutz J."/>
            <person name="Toseland A."/>
            <person name="Valas R."/>
            <person name="Veluchamy A."/>
            <person name="Ward B.J."/>
            <person name="Allen A."/>
            <person name="Barry K."/>
            <person name="Falciatore A."/>
            <person name="Ferrante M."/>
            <person name="Fortunato A.E."/>
            <person name="Gloeckner G."/>
            <person name="Gruber A."/>
            <person name="Hipkin R."/>
            <person name="Janech M."/>
            <person name="Kroth P."/>
            <person name="Leese F."/>
            <person name="Lindquist E."/>
            <person name="Lyon B.R."/>
            <person name="Martin J."/>
            <person name="Mayer C."/>
            <person name="Parker M."/>
            <person name="Quesneville H."/>
            <person name="Raymond J."/>
            <person name="Uhlig C."/>
            <person name="Valentin K.U."/>
            <person name="Worden A.Z."/>
            <person name="Armbrust E.V."/>
            <person name="Bowler C."/>
            <person name="Green B."/>
            <person name="Moulton V."/>
            <person name="Van Oosterhout C."/>
            <person name="Grigoriev I."/>
        </authorList>
    </citation>
    <scope>NUCLEOTIDE SEQUENCE [LARGE SCALE GENOMIC DNA]</scope>
    <source>
        <strain evidence="2 3">CCMP1102</strain>
    </source>
</reference>
<protein>
    <recommendedName>
        <fullName evidence="1">SET domain-containing protein</fullName>
    </recommendedName>
</protein>
<dbReference type="Pfam" id="PF00856">
    <property type="entry name" value="SET"/>
    <property type="match status" value="1"/>
</dbReference>
<proteinExistence type="predicted"/>
<name>A0A1E7FM99_9STRA</name>
<evidence type="ECO:0000259" key="1">
    <source>
        <dbReference type="PROSITE" id="PS50280"/>
    </source>
</evidence>
<dbReference type="Proteomes" id="UP000095751">
    <property type="component" value="Unassembled WGS sequence"/>
</dbReference>
<evidence type="ECO:0000313" key="2">
    <source>
        <dbReference type="EMBL" id="OEU19298.1"/>
    </source>
</evidence>
<dbReference type="InParanoid" id="A0A1E7FM99"/>
<keyword evidence="3" id="KW-1185">Reference proteome</keyword>
<dbReference type="KEGG" id="fcy:FRACYDRAFT_235347"/>
<gene>
    <name evidence="2" type="ORF">FRACYDRAFT_235347</name>
</gene>
<dbReference type="PROSITE" id="PS50280">
    <property type="entry name" value="SET"/>
    <property type="match status" value="1"/>
</dbReference>
<accession>A0A1E7FM99</accession>
<dbReference type="SUPFAM" id="SSF82199">
    <property type="entry name" value="SET domain"/>
    <property type="match status" value="1"/>
</dbReference>
<dbReference type="OrthoDB" id="42450at2759"/>
<dbReference type="Gene3D" id="2.170.270.10">
    <property type="entry name" value="SET domain"/>
    <property type="match status" value="1"/>
</dbReference>
<dbReference type="InterPro" id="IPR046341">
    <property type="entry name" value="SET_dom_sf"/>
</dbReference>
<evidence type="ECO:0000313" key="3">
    <source>
        <dbReference type="Proteomes" id="UP000095751"/>
    </source>
</evidence>
<dbReference type="AlphaFoldDB" id="A0A1E7FM99"/>
<feature type="domain" description="SET" evidence="1">
    <location>
        <begin position="57"/>
        <end position="261"/>
    </location>
</feature>
<dbReference type="InterPro" id="IPR001214">
    <property type="entry name" value="SET_dom"/>
</dbReference>